<comment type="caution">
    <text evidence="1">The sequence shown here is derived from an EMBL/GenBank/DDBJ whole genome shotgun (WGS) entry which is preliminary data.</text>
</comment>
<dbReference type="EMBL" id="PYFT01000001">
    <property type="protein sequence ID" value="PSR56301.1"/>
    <property type="molecule type" value="Genomic_DNA"/>
</dbReference>
<reference evidence="1 2" key="1">
    <citation type="submission" date="2018-03" db="EMBL/GenBank/DDBJ databases">
        <title>Adhaeribacter sp. HMF7605 Genome sequencing and assembly.</title>
        <authorList>
            <person name="Kang H."/>
            <person name="Kang J."/>
            <person name="Cha I."/>
            <person name="Kim H."/>
            <person name="Joh K."/>
        </authorList>
    </citation>
    <scope>NUCLEOTIDE SEQUENCE [LARGE SCALE GENOMIC DNA]</scope>
    <source>
        <strain evidence="1 2">HMF7605</strain>
    </source>
</reference>
<evidence type="ECO:0000313" key="1">
    <source>
        <dbReference type="EMBL" id="PSR56301.1"/>
    </source>
</evidence>
<gene>
    <name evidence="1" type="ORF">AHMF7605_23785</name>
</gene>
<dbReference type="RefSeq" id="WP_106932479.1">
    <property type="nucleotide sequence ID" value="NZ_PYFT01000001.1"/>
</dbReference>
<proteinExistence type="predicted"/>
<keyword evidence="2" id="KW-1185">Reference proteome</keyword>
<organism evidence="1 2">
    <name type="scientific">Adhaeribacter arboris</name>
    <dbReference type="NCBI Taxonomy" id="2072846"/>
    <lineage>
        <taxon>Bacteria</taxon>
        <taxon>Pseudomonadati</taxon>
        <taxon>Bacteroidota</taxon>
        <taxon>Cytophagia</taxon>
        <taxon>Cytophagales</taxon>
        <taxon>Hymenobacteraceae</taxon>
        <taxon>Adhaeribacter</taxon>
    </lineage>
</organism>
<name>A0A2T2YLB8_9BACT</name>
<dbReference type="OrthoDB" id="1523307at2"/>
<evidence type="ECO:0000313" key="2">
    <source>
        <dbReference type="Proteomes" id="UP000240357"/>
    </source>
</evidence>
<sequence length="158" mass="18372">MDDDETMKELEDIIQFAAPLFSQAVDTGKEIYNTVERHLEIIPVGITPIYFNEGYLFLEEFWSQETKIYFYKITIFKNNYEQYRGIHTQHLDTVRRGLALTHESLKLQLARENRDFPNPATFAVVARARFPFEHSILPIAKRTLVKYLSSLGGLPAND</sequence>
<dbReference type="AlphaFoldDB" id="A0A2T2YLB8"/>
<accession>A0A2T2YLB8</accession>
<protein>
    <submittedName>
        <fullName evidence="1">Uncharacterized protein</fullName>
    </submittedName>
</protein>
<dbReference type="Proteomes" id="UP000240357">
    <property type="component" value="Unassembled WGS sequence"/>
</dbReference>